<feature type="region of interest" description="Disordered" evidence="1">
    <location>
        <begin position="164"/>
        <end position="204"/>
    </location>
</feature>
<evidence type="ECO:0000313" key="4">
    <source>
        <dbReference type="Proteomes" id="UP000620124"/>
    </source>
</evidence>
<dbReference type="AlphaFoldDB" id="A0A8H6XGF1"/>
<evidence type="ECO:0000259" key="2">
    <source>
        <dbReference type="PROSITE" id="PS50829"/>
    </source>
</evidence>
<evidence type="ECO:0000313" key="3">
    <source>
        <dbReference type="EMBL" id="KAF7340057.1"/>
    </source>
</evidence>
<feature type="compositionally biased region" description="Basic and acidic residues" evidence="1">
    <location>
        <begin position="710"/>
        <end position="721"/>
    </location>
</feature>
<feature type="region of interest" description="Disordered" evidence="1">
    <location>
        <begin position="598"/>
        <end position="811"/>
    </location>
</feature>
<evidence type="ECO:0000256" key="1">
    <source>
        <dbReference type="SAM" id="MobiDB-lite"/>
    </source>
</evidence>
<dbReference type="PROSITE" id="PS50829">
    <property type="entry name" value="GYF"/>
    <property type="match status" value="1"/>
</dbReference>
<proteinExistence type="predicted"/>
<reference evidence="3" key="1">
    <citation type="submission" date="2020-05" db="EMBL/GenBank/DDBJ databases">
        <title>Mycena genomes resolve the evolution of fungal bioluminescence.</title>
        <authorList>
            <person name="Tsai I.J."/>
        </authorList>
    </citation>
    <scope>NUCLEOTIDE SEQUENCE</scope>
    <source>
        <strain evidence="3">CCC161011</strain>
    </source>
</reference>
<sequence>MGRPSPRFRSQGSCAGYRPSRGTGFRDSGRRRGYQCRFWRPCCAAGDTPRPLLLLPETLQLPPSQKQQVTKHLIHPMFKMDRILPRLPYRMAPPPGIRDLASVQWSYLDPQGQLQGPFRADLMQKWFDDGYFTADLLMKRTHVDVDWVAVGELAEIARRSGSDKLFLAPPVPPGPPGLSRPTDLPGQSHVAPGEQNAFSSPLQPAPVRTLRSSTLDAYAGGSNHSDSPSSSFGAGRFGSGSPDSHGFGGRANSQYTTDPAVGSRFGIPSDSSSALRRNAFGDPSLEPSAPNSRFGAGVGDVYAANGSYSPSQGPWQASSSNPLASTFDALNGGFGSSPNLAGLGQGSSFGHIRAAQDSTFGEPAPASFDFMGSQQLGGASFGPGQQYSHLHSSPYTPQQSPAAPNLFGQPAKSILPQPGAQTSGLQTSGLPAAPTQSPWGAVPDPSSVRRPAPFDSVRPATLNNGPSAPLQASPWVAAPQTNANEPTHWFAASQGLIEEHWKEERGHSLTFSNLGQHNQQFTSIPDDGTKAPAQPVNEVAPPLETSEAEVPVKPTAVAPQPVKARTKSNAAAQPVAQAPIIPAIPAAVESTPAVTSGPAKAAWSKEEEAKKPKPSGVTLSLRDIQEAEAKKAEARKVAERDRDRAARATSSTAPAPEEAQPFTASWGLPTSQAGVRAAPAAKEPAAASPTGGSTPAVWTNAVKPAATKKTMKEIQEEEEKRKKMATKETAAQAARRAYAESTSKAPPPAPTPGAAWTTVGAPKSSNPAPAPARPPIVSAASSTSTSVPRVNGVAAPRPAPPPAKAPAPRVEDHPAIASHEFVRWLNDSLKGLNSSVNVEEIMSMLLSFPLDPDQSTVELISDLIYANSTTLDGRRAGAVSGPGAGKPVSIADVVKSQPKPPASNEWGGFKVVNKKKKGGRS</sequence>
<feature type="compositionally biased region" description="Low complexity" evidence="1">
    <location>
        <begin position="727"/>
        <end position="740"/>
    </location>
</feature>
<dbReference type="EMBL" id="JACAZI010000019">
    <property type="protein sequence ID" value="KAF7340057.1"/>
    <property type="molecule type" value="Genomic_DNA"/>
</dbReference>
<dbReference type="Pfam" id="PF02213">
    <property type="entry name" value="GYF"/>
    <property type="match status" value="1"/>
</dbReference>
<feature type="compositionally biased region" description="Low complexity" evidence="1">
    <location>
        <begin position="752"/>
        <end position="767"/>
    </location>
</feature>
<dbReference type="PANTHER" id="PTHR14445:SF36">
    <property type="entry name" value="FI03272P-RELATED"/>
    <property type="match status" value="1"/>
</dbReference>
<dbReference type="OrthoDB" id="6415790at2759"/>
<feature type="region of interest" description="Disordered" evidence="1">
    <location>
        <begin position="216"/>
        <end position="292"/>
    </location>
</feature>
<dbReference type="InterPro" id="IPR003169">
    <property type="entry name" value="GYF"/>
</dbReference>
<feature type="compositionally biased region" description="Low complexity" evidence="1">
    <location>
        <begin position="677"/>
        <end position="689"/>
    </location>
</feature>
<feature type="compositionally biased region" description="Basic and acidic residues" evidence="1">
    <location>
        <begin position="623"/>
        <end position="646"/>
    </location>
</feature>
<comment type="caution">
    <text evidence="3">The sequence shown here is derived from an EMBL/GenBank/DDBJ whole genome shotgun (WGS) entry which is preliminary data.</text>
</comment>
<feature type="compositionally biased region" description="Low complexity" evidence="1">
    <location>
        <begin position="222"/>
        <end position="242"/>
    </location>
</feature>
<dbReference type="PANTHER" id="PTHR14445">
    <property type="entry name" value="GRB10 INTERACTING GYF PROTEIN"/>
    <property type="match status" value="1"/>
</dbReference>
<dbReference type="GO" id="GO:0005829">
    <property type="term" value="C:cytosol"/>
    <property type="evidence" value="ECO:0007669"/>
    <property type="project" value="TreeGrafter"/>
</dbReference>
<dbReference type="InterPro" id="IPR035445">
    <property type="entry name" value="GYF-like_dom_sf"/>
</dbReference>
<feature type="compositionally biased region" description="Pro residues" evidence="1">
    <location>
        <begin position="169"/>
        <end position="178"/>
    </location>
</feature>
<dbReference type="Gene3D" id="3.30.1490.40">
    <property type="match status" value="1"/>
</dbReference>
<feature type="region of interest" description="Disordered" evidence="1">
    <location>
        <begin position="1"/>
        <end position="30"/>
    </location>
</feature>
<feature type="compositionally biased region" description="Basic residues" evidence="1">
    <location>
        <begin position="912"/>
        <end position="921"/>
    </location>
</feature>
<feature type="region of interest" description="Disordered" evidence="1">
    <location>
        <begin position="895"/>
        <end position="921"/>
    </location>
</feature>
<name>A0A8H6XGF1_9AGAR</name>
<feature type="domain" description="GYF" evidence="2">
    <location>
        <begin position="102"/>
        <end position="154"/>
    </location>
</feature>
<dbReference type="Proteomes" id="UP000620124">
    <property type="component" value="Unassembled WGS sequence"/>
</dbReference>
<organism evidence="3 4">
    <name type="scientific">Mycena venus</name>
    <dbReference type="NCBI Taxonomy" id="2733690"/>
    <lineage>
        <taxon>Eukaryota</taxon>
        <taxon>Fungi</taxon>
        <taxon>Dikarya</taxon>
        <taxon>Basidiomycota</taxon>
        <taxon>Agaricomycotina</taxon>
        <taxon>Agaricomycetes</taxon>
        <taxon>Agaricomycetidae</taxon>
        <taxon>Agaricales</taxon>
        <taxon>Marasmiineae</taxon>
        <taxon>Mycenaceae</taxon>
        <taxon>Mycena</taxon>
    </lineage>
</organism>
<keyword evidence="4" id="KW-1185">Reference proteome</keyword>
<protein>
    <submittedName>
        <fullName evidence="3">GYF domain-containing protein</fullName>
    </submittedName>
</protein>
<feature type="compositionally biased region" description="Low complexity" evidence="1">
    <location>
        <begin position="647"/>
        <end position="657"/>
    </location>
</feature>
<feature type="region of interest" description="Disordered" evidence="1">
    <location>
        <begin position="372"/>
        <end position="473"/>
    </location>
</feature>
<accession>A0A8H6XGF1</accession>
<gene>
    <name evidence="3" type="ORF">MVEN_01923800</name>
</gene>
<feature type="compositionally biased region" description="Polar residues" evidence="1">
    <location>
        <begin position="419"/>
        <end position="438"/>
    </location>
</feature>
<feature type="compositionally biased region" description="Low complexity" evidence="1">
    <location>
        <begin position="775"/>
        <end position="787"/>
    </location>
</feature>
<feature type="compositionally biased region" description="Polar residues" evidence="1">
    <location>
        <begin position="372"/>
        <end position="402"/>
    </location>
</feature>
<dbReference type="SMART" id="SM00444">
    <property type="entry name" value="GYF"/>
    <property type="match status" value="1"/>
</dbReference>
<dbReference type="SUPFAM" id="SSF55277">
    <property type="entry name" value="GYF domain"/>
    <property type="match status" value="1"/>
</dbReference>
<dbReference type="InterPro" id="IPR051640">
    <property type="entry name" value="GRB10-interact_GYF"/>
</dbReference>